<dbReference type="RefSeq" id="WP_036778140.1">
    <property type="nucleotide sequence ID" value="NZ_CAWLTM010000093.1"/>
</dbReference>
<dbReference type="InterPro" id="IPR022742">
    <property type="entry name" value="Hydrolase_4"/>
</dbReference>
<dbReference type="Pfam" id="PF12146">
    <property type="entry name" value="Hydrolase_4"/>
    <property type="match status" value="1"/>
</dbReference>
<dbReference type="InterPro" id="IPR029058">
    <property type="entry name" value="AB_hydrolase_fold"/>
</dbReference>
<evidence type="ECO:0000256" key="2">
    <source>
        <dbReference type="SAM" id="Phobius"/>
    </source>
</evidence>
<dbReference type="GO" id="GO:0016020">
    <property type="term" value="C:membrane"/>
    <property type="evidence" value="ECO:0007669"/>
    <property type="project" value="TreeGrafter"/>
</dbReference>
<dbReference type="InterPro" id="IPR050266">
    <property type="entry name" value="AB_hydrolase_sf"/>
</dbReference>
<name>A0A022PIX5_9GAMM</name>
<accession>A0A022PIX5</accession>
<keyword evidence="2" id="KW-0812">Transmembrane</keyword>
<sequence length="278" mass="31317">MKNNINGNYFKVAGNFLCNYKVYREDSDGRVIILLPAIGVEIRKYETLIQQLVKEGFQVVTADMPGYGDSQPKPSRENDYDYSDLLRDYLPAMLDKAIELNSNKIPIVFGHSLGGHIATLFACSTDRPFSLFCVATGNVWYKNWQGMGRVQIITAAIIFNILTALYGYLPGKKIGFGIREAKGLMRDWARTACTGNYDHVRAYKGKENKNLSKAVYICFKGDNWAPLKSTQVLASLIPNAEVREITLSFKGNPHSAWIKQPGDLIAIMKREIMENRDD</sequence>
<dbReference type="PANTHER" id="PTHR43798">
    <property type="entry name" value="MONOACYLGLYCEROL LIPASE"/>
    <property type="match status" value="1"/>
</dbReference>
<dbReference type="Proteomes" id="UP000023464">
    <property type="component" value="Unassembled WGS sequence"/>
</dbReference>
<gene>
    <name evidence="4" type="ORF">BA1DRAFT_01878</name>
</gene>
<proteinExistence type="predicted"/>
<comment type="caution">
    <text evidence="4">The sequence shown here is derived from an EMBL/GenBank/DDBJ whole genome shotgun (WGS) entry which is preliminary data.</text>
</comment>
<dbReference type="AlphaFoldDB" id="A0A022PIX5"/>
<dbReference type="PANTHER" id="PTHR43798:SF31">
    <property type="entry name" value="AB HYDROLASE SUPERFAMILY PROTEIN YCLE"/>
    <property type="match status" value="1"/>
</dbReference>
<dbReference type="InterPro" id="IPR000073">
    <property type="entry name" value="AB_hydrolase_1"/>
</dbReference>
<keyword evidence="2" id="KW-0472">Membrane</keyword>
<dbReference type="PIRSF" id="PIRSF037442">
    <property type="entry name" value="UCP037442_abhydr"/>
    <property type="match status" value="1"/>
</dbReference>
<dbReference type="Gene3D" id="3.40.50.1820">
    <property type="entry name" value="alpha/beta hydrolase"/>
    <property type="match status" value="1"/>
</dbReference>
<feature type="transmembrane region" description="Helical" evidence="2">
    <location>
        <begin position="150"/>
        <end position="169"/>
    </location>
</feature>
<evidence type="ECO:0000313" key="4">
    <source>
        <dbReference type="EMBL" id="EYU15621.1"/>
    </source>
</evidence>
<dbReference type="PRINTS" id="PR00111">
    <property type="entry name" value="ABHYDROLASE"/>
</dbReference>
<dbReference type="PATRIC" id="fig|1393736.3.peg.1902"/>
<evidence type="ECO:0000313" key="5">
    <source>
        <dbReference type="Proteomes" id="UP000023464"/>
    </source>
</evidence>
<dbReference type="SUPFAM" id="SSF53474">
    <property type="entry name" value="alpha/beta-Hydrolases"/>
    <property type="match status" value="1"/>
</dbReference>
<keyword evidence="5" id="KW-1185">Reference proteome</keyword>
<evidence type="ECO:0000256" key="1">
    <source>
        <dbReference type="ARBA" id="ARBA00022801"/>
    </source>
</evidence>
<organism evidence="4 5">
    <name type="scientific">Photorhabdus aegyptia</name>
    <dbReference type="NCBI Taxonomy" id="2805098"/>
    <lineage>
        <taxon>Bacteria</taxon>
        <taxon>Pseudomonadati</taxon>
        <taxon>Pseudomonadota</taxon>
        <taxon>Gammaproteobacteria</taxon>
        <taxon>Enterobacterales</taxon>
        <taxon>Morganellaceae</taxon>
        <taxon>Photorhabdus</taxon>
    </lineage>
</organism>
<keyword evidence="2" id="KW-1133">Transmembrane helix</keyword>
<feature type="domain" description="Serine aminopeptidase S33" evidence="3">
    <location>
        <begin position="31"/>
        <end position="151"/>
    </location>
</feature>
<keyword evidence="1 4" id="KW-0378">Hydrolase</keyword>
<dbReference type="GO" id="GO:0016787">
    <property type="term" value="F:hydrolase activity"/>
    <property type="evidence" value="ECO:0007669"/>
    <property type="project" value="UniProtKB-KW"/>
</dbReference>
<dbReference type="InterPro" id="IPR017208">
    <property type="entry name" value="UCP037442_abhydr"/>
</dbReference>
<protein>
    <submittedName>
        <fullName evidence="4">Putative alpha/beta hydrolase</fullName>
    </submittedName>
</protein>
<reference evidence="4 5" key="1">
    <citation type="submission" date="2014-03" db="EMBL/GenBank/DDBJ databases">
        <title>Draft Genome of Photorhabdus luminescens BA1, an Egyptian Isolate.</title>
        <authorList>
            <person name="Ghazal S."/>
            <person name="Hurst S.G.IV."/>
            <person name="Morris K."/>
            <person name="Thomas K."/>
            <person name="Tisa L.S."/>
        </authorList>
    </citation>
    <scope>NUCLEOTIDE SEQUENCE [LARGE SCALE GENOMIC DNA]</scope>
    <source>
        <strain evidence="4 5">BA1</strain>
    </source>
</reference>
<dbReference type="EMBL" id="JFGV01000022">
    <property type="protein sequence ID" value="EYU15621.1"/>
    <property type="molecule type" value="Genomic_DNA"/>
</dbReference>
<evidence type="ECO:0000259" key="3">
    <source>
        <dbReference type="Pfam" id="PF12146"/>
    </source>
</evidence>